<evidence type="ECO:0000256" key="1">
    <source>
        <dbReference type="ARBA" id="ARBA00001539"/>
    </source>
</evidence>
<evidence type="ECO:0000313" key="11">
    <source>
        <dbReference type="Proteomes" id="UP000054735"/>
    </source>
</evidence>
<comment type="cofactor">
    <cofactor evidence="2 7">
        <name>NAD(+)</name>
        <dbReference type="ChEBI" id="CHEBI:57540"/>
    </cofactor>
</comment>
<dbReference type="Gene3D" id="3.40.50.720">
    <property type="entry name" value="NAD(P)-binding Rossmann-like Domain"/>
    <property type="match status" value="1"/>
</dbReference>
<dbReference type="EMBL" id="UGNW01000001">
    <property type="protein sequence ID" value="STX30275.1"/>
    <property type="molecule type" value="Genomic_DNA"/>
</dbReference>
<evidence type="ECO:0000256" key="4">
    <source>
        <dbReference type="ARBA" id="ARBA00011990"/>
    </source>
</evidence>
<name>A0A378I6B1_9GAMM</name>
<evidence type="ECO:0000256" key="2">
    <source>
        <dbReference type="ARBA" id="ARBA00001911"/>
    </source>
</evidence>
<dbReference type="SUPFAM" id="SSF51735">
    <property type="entry name" value="NAD(P)-binding Rossmann-fold domains"/>
    <property type="match status" value="1"/>
</dbReference>
<dbReference type="CDD" id="cd05246">
    <property type="entry name" value="dTDP_GD_SDR_e"/>
    <property type="match status" value="1"/>
</dbReference>
<evidence type="ECO:0000313" key="12">
    <source>
        <dbReference type="Proteomes" id="UP000255066"/>
    </source>
</evidence>
<evidence type="ECO:0000259" key="8">
    <source>
        <dbReference type="Pfam" id="PF16363"/>
    </source>
</evidence>
<keyword evidence="5" id="KW-0520">NAD</keyword>
<dbReference type="Proteomes" id="UP000255066">
    <property type="component" value="Unassembled WGS sequence"/>
</dbReference>
<dbReference type="InterPro" id="IPR036291">
    <property type="entry name" value="NAD(P)-bd_dom_sf"/>
</dbReference>
<protein>
    <recommendedName>
        <fullName evidence="4 7">dTDP-glucose 4,6-dehydratase</fullName>
        <ecNumber evidence="4 7">4.2.1.46</ecNumber>
    </recommendedName>
</protein>
<gene>
    <name evidence="10" type="primary">rmlB</name>
    <name evidence="9" type="ORF">Lbir_2272</name>
    <name evidence="10" type="ORF">NCTC12437_00028</name>
</gene>
<dbReference type="EC" id="4.2.1.46" evidence="4 7"/>
<dbReference type="RefSeq" id="WP_058524283.1">
    <property type="nucleotide sequence ID" value="NZ_LNXT01000044.1"/>
</dbReference>
<organism evidence="10 12">
    <name type="scientific">Legionella birminghamensis</name>
    <dbReference type="NCBI Taxonomy" id="28083"/>
    <lineage>
        <taxon>Bacteria</taxon>
        <taxon>Pseudomonadati</taxon>
        <taxon>Pseudomonadota</taxon>
        <taxon>Gammaproteobacteria</taxon>
        <taxon>Legionellales</taxon>
        <taxon>Legionellaceae</taxon>
        <taxon>Legionella</taxon>
    </lineage>
</organism>
<proteinExistence type="inferred from homology"/>
<dbReference type="PANTHER" id="PTHR43000">
    <property type="entry name" value="DTDP-D-GLUCOSE 4,6-DEHYDRATASE-RELATED"/>
    <property type="match status" value="1"/>
</dbReference>
<keyword evidence="6 7" id="KW-0456">Lyase</keyword>
<evidence type="ECO:0000256" key="3">
    <source>
        <dbReference type="ARBA" id="ARBA00008178"/>
    </source>
</evidence>
<dbReference type="InterPro" id="IPR005888">
    <property type="entry name" value="dTDP_Gluc_deHydtase"/>
</dbReference>
<accession>A0A378I6B1</accession>
<evidence type="ECO:0000313" key="9">
    <source>
        <dbReference type="EMBL" id="KTC68739.1"/>
    </source>
</evidence>
<evidence type="ECO:0000256" key="6">
    <source>
        <dbReference type="ARBA" id="ARBA00023239"/>
    </source>
</evidence>
<dbReference type="STRING" id="28083.Lbir_2272"/>
<dbReference type="Gene3D" id="3.90.25.10">
    <property type="entry name" value="UDP-galactose 4-epimerase, domain 1"/>
    <property type="match status" value="1"/>
</dbReference>
<dbReference type="NCBIfam" id="TIGR01181">
    <property type="entry name" value="dTDP_gluc_dehyt"/>
    <property type="match status" value="1"/>
</dbReference>
<dbReference type="AlphaFoldDB" id="A0A378I6B1"/>
<dbReference type="GO" id="GO:0008460">
    <property type="term" value="F:dTDP-glucose 4,6-dehydratase activity"/>
    <property type="evidence" value="ECO:0007669"/>
    <property type="project" value="UniProtKB-EC"/>
</dbReference>
<evidence type="ECO:0000313" key="10">
    <source>
        <dbReference type="EMBL" id="STX30275.1"/>
    </source>
</evidence>
<reference evidence="9 11" key="1">
    <citation type="submission" date="2015-11" db="EMBL/GenBank/DDBJ databases">
        <title>Genomic analysis of 38 Legionella species identifies large and diverse effector repertoires.</title>
        <authorList>
            <person name="Burstein D."/>
            <person name="Amaro F."/>
            <person name="Zusman T."/>
            <person name="Lifshitz Z."/>
            <person name="Cohen O."/>
            <person name="Gilbert J.A."/>
            <person name="Pupko T."/>
            <person name="Shuman H.A."/>
            <person name="Segal G."/>
        </authorList>
    </citation>
    <scope>NUCLEOTIDE SEQUENCE [LARGE SCALE GENOMIC DNA]</scope>
    <source>
        <strain evidence="9 11">CDC#1407-AL-14</strain>
    </source>
</reference>
<comment type="catalytic activity">
    <reaction evidence="1 7">
        <text>dTDP-alpha-D-glucose = dTDP-4-dehydro-6-deoxy-alpha-D-glucose + H2O</text>
        <dbReference type="Rhea" id="RHEA:17221"/>
        <dbReference type="ChEBI" id="CHEBI:15377"/>
        <dbReference type="ChEBI" id="CHEBI:57477"/>
        <dbReference type="ChEBI" id="CHEBI:57649"/>
        <dbReference type="EC" id="4.2.1.46"/>
    </reaction>
</comment>
<dbReference type="OrthoDB" id="9803010at2"/>
<dbReference type="Proteomes" id="UP000054735">
    <property type="component" value="Unassembled WGS sequence"/>
</dbReference>
<dbReference type="GO" id="GO:0009225">
    <property type="term" value="P:nucleotide-sugar metabolic process"/>
    <property type="evidence" value="ECO:0007669"/>
    <property type="project" value="InterPro"/>
</dbReference>
<feature type="domain" description="NAD(P)-binding" evidence="8">
    <location>
        <begin position="3"/>
        <end position="322"/>
    </location>
</feature>
<evidence type="ECO:0000256" key="5">
    <source>
        <dbReference type="ARBA" id="ARBA00023027"/>
    </source>
</evidence>
<keyword evidence="11" id="KW-1185">Reference proteome</keyword>
<reference evidence="10 12" key="2">
    <citation type="submission" date="2018-06" db="EMBL/GenBank/DDBJ databases">
        <authorList>
            <consortium name="Pathogen Informatics"/>
            <person name="Doyle S."/>
        </authorList>
    </citation>
    <scope>NUCLEOTIDE SEQUENCE [LARGE SCALE GENOMIC DNA]</scope>
    <source>
        <strain evidence="10 12">NCTC12437</strain>
    </source>
</reference>
<evidence type="ECO:0000256" key="7">
    <source>
        <dbReference type="RuleBase" id="RU004473"/>
    </source>
</evidence>
<sequence length="347" mass="39198">MILVTGGSGFIGSNFILNWLLTRNEPVINLDALTYAGNPANLISLKNDPRYQFIHGNICNRELVFATLLKMRPRAIIHMAAESHVDRSIADPGVFLKTNVEGSFSLLDAAYHYWNTMNETEKSAFRFIHVSTDEVYGSLEPAEPAFKETTPYQPNSPYSASKAASDHLARAWFHTYGLPTIITHCSNNYGPFQFPEKLIPLMITRALSQQTLPIYGDGQNIRDWLYVIDHCQALEVILETGVPGNTYNIGGNNEINNLTIVNTLCCLLNNYRPSAQGDYRKLIQFVKDRPGHDKRYAIDSGKIQRELGWKPMETFESGISKTVTWYLENTDWTSHLTNKLQQSTIMA</sequence>
<dbReference type="InterPro" id="IPR016040">
    <property type="entry name" value="NAD(P)-bd_dom"/>
</dbReference>
<comment type="similarity">
    <text evidence="3 7">Belongs to the NAD(P)-dependent epimerase/dehydratase family. dTDP-glucose dehydratase subfamily.</text>
</comment>
<dbReference type="Pfam" id="PF16363">
    <property type="entry name" value="GDP_Man_Dehyd"/>
    <property type="match status" value="1"/>
</dbReference>
<dbReference type="EMBL" id="LNXT01000044">
    <property type="protein sequence ID" value="KTC68739.1"/>
    <property type="molecule type" value="Genomic_DNA"/>
</dbReference>